<evidence type="ECO:0000259" key="1">
    <source>
        <dbReference type="Pfam" id="PF20731"/>
    </source>
</evidence>
<organism evidence="4">
    <name type="scientific">freshwater metagenome</name>
    <dbReference type="NCBI Taxonomy" id="449393"/>
    <lineage>
        <taxon>unclassified sequences</taxon>
        <taxon>metagenomes</taxon>
        <taxon>ecological metagenomes</taxon>
    </lineage>
</organism>
<gene>
    <name evidence="3" type="ORF">UFOPK3037_01322</name>
    <name evidence="2" type="ORF">UFOPK3925_01503</name>
    <name evidence="4" type="ORF">UFOPK4097_01249</name>
</gene>
<accession>A0A6J7RC69</accession>
<proteinExistence type="predicted"/>
<dbReference type="InterPro" id="IPR048923">
    <property type="entry name" value="RE_NgoFVII_C"/>
</dbReference>
<dbReference type="EMBL" id="CAFBPK010000023">
    <property type="protein sequence ID" value="CAB5026218.1"/>
    <property type="molecule type" value="Genomic_DNA"/>
</dbReference>
<reference evidence="4" key="1">
    <citation type="submission" date="2020-05" db="EMBL/GenBank/DDBJ databases">
        <authorList>
            <person name="Chiriac C."/>
            <person name="Salcher M."/>
            <person name="Ghai R."/>
            <person name="Kavagutti S V."/>
        </authorList>
    </citation>
    <scope>NUCLEOTIDE SEQUENCE</scope>
</reference>
<protein>
    <submittedName>
        <fullName evidence="4">Unannotated protein</fullName>
    </submittedName>
</protein>
<name>A0A6J7RC69_9ZZZZ</name>
<evidence type="ECO:0000313" key="3">
    <source>
        <dbReference type="EMBL" id="CAB4811250.1"/>
    </source>
</evidence>
<dbReference type="EMBL" id="CAESAD010000017">
    <property type="protein sequence ID" value="CAB4345150.1"/>
    <property type="molecule type" value="Genomic_DNA"/>
</dbReference>
<evidence type="ECO:0000313" key="2">
    <source>
        <dbReference type="EMBL" id="CAB4345150.1"/>
    </source>
</evidence>
<dbReference type="AlphaFoldDB" id="A0A6J7RC69"/>
<evidence type="ECO:0000313" key="4">
    <source>
        <dbReference type="EMBL" id="CAB5026218.1"/>
    </source>
</evidence>
<dbReference type="Pfam" id="PF20731">
    <property type="entry name" value="RE_NgoFVII_C"/>
    <property type="match status" value="1"/>
</dbReference>
<feature type="domain" description="Restriction endonuclease type II NgoFVII C-terminal B3-like DNA-binding" evidence="1">
    <location>
        <begin position="262"/>
        <end position="383"/>
    </location>
</feature>
<sequence>MAPKLSIDEVFYSELLKAVGTYSRLFSESQTPFFHSRFVEKLYARASGAEDLSRKDMSFDAKNLTSNAGVGVKTFIANNLTGSKKEKIAEFPKNAGLGDFKDLTSSQLALKVSELRNLRVKSDAAEYGINLDTSIYHCLIRIPGRCMAHEEPYSLIDLAKIRPVDRHLNPSKVWVSGKGSTYFTDGNAHYSFNGAKSVLMKRFDFKQGVNGAPVPIAISEDIFQSILQNTLIDSLQVSGIEMKMALKTEPFVVLPLYSTRGDSKTVAEKSGINQWMAGGRERKFGEAYIPIPAKIHTMYPDFFPNRDVVFATDLPNGTSIQTKVCQDGRKALMSNPNKALCEWLYHLIDGDLAIAEKRFSSGSPYTYQDLEAVGKDSVKISKIGKLHYKLEMMNLGSFEDFLED</sequence>
<dbReference type="EMBL" id="CAFAAO010000020">
    <property type="protein sequence ID" value="CAB4811250.1"/>
    <property type="molecule type" value="Genomic_DNA"/>
</dbReference>